<sequence length="339" mass="35970">MAPTVLVTGASGFVAAHVVDKFLQKGYHVRGTVRSERTAETVRATYPEHAEQLSFAIVPDMAAPGAFDEAVKGVDGIIHTASPFVLDAKDVQNELYAPAVQGTTSILEAAQKHGGPSISRVVITSSFASALDATQGLRPGYTYTEADWNPVIGDAAAGDPVLAYLASKTMAERAAFKYVEDNKPSFAITTLLPPVVYGPIKHHVGSGKSLNTSSADILRLFDGSEKTVPETSFWGSVDVRDLAEAHVRAFETPAAAGQRYIVASPGNFMYQSAVDIIRAEFPELRDTTPQGQTGAPIPPVYAIDAGKAARELGLKAEDYTPLRTTIVDAVKGLRAIVGK</sequence>
<keyword evidence="5" id="KW-1185">Reference proteome</keyword>
<dbReference type="EMBL" id="KQ964259">
    <property type="protein sequence ID" value="KXJ88192.1"/>
    <property type="molecule type" value="Genomic_DNA"/>
</dbReference>
<dbReference type="Gene3D" id="3.40.50.720">
    <property type="entry name" value="NAD(P)-binding Rossmann-like Domain"/>
    <property type="match status" value="1"/>
</dbReference>
<dbReference type="InterPro" id="IPR050425">
    <property type="entry name" value="NAD(P)_dehydrat-like"/>
</dbReference>
<dbReference type="CDD" id="cd05227">
    <property type="entry name" value="AR_SDR_e"/>
    <property type="match status" value="1"/>
</dbReference>
<keyword evidence="1" id="KW-0560">Oxidoreductase</keyword>
<dbReference type="SUPFAM" id="SSF51735">
    <property type="entry name" value="NAD(P)-binding Rossmann-fold domains"/>
    <property type="match status" value="1"/>
</dbReference>
<dbReference type="OrthoDB" id="2735536at2759"/>
<evidence type="ECO:0000313" key="5">
    <source>
        <dbReference type="Proteomes" id="UP000070501"/>
    </source>
</evidence>
<protein>
    <recommendedName>
        <fullName evidence="3">NAD-dependent epimerase/dehydratase domain-containing protein</fullName>
    </recommendedName>
</protein>
<dbReference type="GO" id="GO:0016616">
    <property type="term" value="F:oxidoreductase activity, acting on the CH-OH group of donors, NAD or NADP as acceptor"/>
    <property type="evidence" value="ECO:0007669"/>
    <property type="project" value="TreeGrafter"/>
</dbReference>
<proteinExistence type="inferred from homology"/>
<feature type="domain" description="NAD-dependent epimerase/dehydratase" evidence="3">
    <location>
        <begin position="5"/>
        <end position="261"/>
    </location>
</feature>
<dbReference type="FunCoup" id="A0A136ITA1">
    <property type="interactions" value="235"/>
</dbReference>
<evidence type="ECO:0000256" key="1">
    <source>
        <dbReference type="ARBA" id="ARBA00023002"/>
    </source>
</evidence>
<dbReference type="PANTHER" id="PTHR10366">
    <property type="entry name" value="NAD DEPENDENT EPIMERASE/DEHYDRATASE"/>
    <property type="match status" value="1"/>
</dbReference>
<comment type="similarity">
    <text evidence="2">Belongs to the NAD(P)-dependent epimerase/dehydratase family. Dihydroflavonol-4-reductase subfamily.</text>
</comment>
<evidence type="ECO:0000259" key="3">
    <source>
        <dbReference type="Pfam" id="PF01370"/>
    </source>
</evidence>
<dbReference type="AlphaFoldDB" id="A0A136ITA1"/>
<gene>
    <name evidence="4" type="ORF">Micbo1qcDRAFT_138545</name>
</gene>
<accession>A0A136ITA1</accession>
<organism evidence="4 5">
    <name type="scientific">Microdochium bolleyi</name>
    <dbReference type="NCBI Taxonomy" id="196109"/>
    <lineage>
        <taxon>Eukaryota</taxon>
        <taxon>Fungi</taxon>
        <taxon>Dikarya</taxon>
        <taxon>Ascomycota</taxon>
        <taxon>Pezizomycotina</taxon>
        <taxon>Sordariomycetes</taxon>
        <taxon>Xylariomycetidae</taxon>
        <taxon>Xylariales</taxon>
        <taxon>Microdochiaceae</taxon>
        <taxon>Microdochium</taxon>
    </lineage>
</organism>
<dbReference type="Proteomes" id="UP000070501">
    <property type="component" value="Unassembled WGS sequence"/>
</dbReference>
<dbReference type="Pfam" id="PF01370">
    <property type="entry name" value="Epimerase"/>
    <property type="match status" value="1"/>
</dbReference>
<dbReference type="PANTHER" id="PTHR10366:SF564">
    <property type="entry name" value="STEROL-4-ALPHA-CARBOXYLATE 3-DEHYDROGENASE, DECARBOXYLATING"/>
    <property type="match status" value="1"/>
</dbReference>
<evidence type="ECO:0000313" key="4">
    <source>
        <dbReference type="EMBL" id="KXJ88192.1"/>
    </source>
</evidence>
<dbReference type="InterPro" id="IPR036291">
    <property type="entry name" value="NAD(P)-bd_dom_sf"/>
</dbReference>
<evidence type="ECO:0000256" key="2">
    <source>
        <dbReference type="ARBA" id="ARBA00023445"/>
    </source>
</evidence>
<dbReference type="InParanoid" id="A0A136ITA1"/>
<dbReference type="InterPro" id="IPR001509">
    <property type="entry name" value="Epimerase_deHydtase"/>
</dbReference>
<reference evidence="5" key="1">
    <citation type="submission" date="2016-02" db="EMBL/GenBank/DDBJ databases">
        <title>Draft genome sequence of Microdochium bolleyi, a fungal endophyte of beachgrass.</title>
        <authorList>
            <consortium name="DOE Joint Genome Institute"/>
            <person name="David A.S."/>
            <person name="May G."/>
            <person name="Haridas S."/>
            <person name="Lim J."/>
            <person name="Wang M."/>
            <person name="Labutti K."/>
            <person name="Lipzen A."/>
            <person name="Barry K."/>
            <person name="Grigoriev I.V."/>
        </authorList>
    </citation>
    <scope>NUCLEOTIDE SEQUENCE [LARGE SCALE GENOMIC DNA]</scope>
    <source>
        <strain evidence="5">J235TASD1</strain>
    </source>
</reference>
<dbReference type="STRING" id="196109.A0A136ITA1"/>
<name>A0A136ITA1_9PEZI</name>